<organism evidence="1 2">
    <name type="scientific">Isoptericola cucumis</name>
    <dbReference type="NCBI Taxonomy" id="1776856"/>
    <lineage>
        <taxon>Bacteria</taxon>
        <taxon>Bacillati</taxon>
        <taxon>Actinomycetota</taxon>
        <taxon>Actinomycetes</taxon>
        <taxon>Micrococcales</taxon>
        <taxon>Promicromonosporaceae</taxon>
        <taxon>Isoptericola</taxon>
    </lineage>
</organism>
<comment type="caution">
    <text evidence="1">The sequence shown here is derived from an EMBL/GenBank/DDBJ whole genome shotgun (WGS) entry which is preliminary data.</text>
</comment>
<evidence type="ECO:0008006" key="3">
    <source>
        <dbReference type="Google" id="ProtNLM"/>
    </source>
</evidence>
<proteinExistence type="predicted"/>
<protein>
    <recommendedName>
        <fullName evidence="3">PucR family transcriptional regulator</fullName>
    </recommendedName>
</protein>
<name>A0ABQ2B2I9_9MICO</name>
<reference evidence="2" key="1">
    <citation type="journal article" date="2019" name="Int. J. Syst. Evol. Microbiol.">
        <title>The Global Catalogue of Microorganisms (GCM) 10K type strain sequencing project: providing services to taxonomists for standard genome sequencing and annotation.</title>
        <authorList>
            <consortium name="The Broad Institute Genomics Platform"/>
            <consortium name="The Broad Institute Genome Sequencing Center for Infectious Disease"/>
            <person name="Wu L."/>
            <person name="Ma J."/>
        </authorList>
    </citation>
    <scope>NUCLEOTIDE SEQUENCE [LARGE SCALE GENOMIC DNA]</scope>
    <source>
        <strain evidence="2">CCM 8653</strain>
    </source>
</reference>
<evidence type="ECO:0000313" key="2">
    <source>
        <dbReference type="Proteomes" id="UP000632535"/>
    </source>
</evidence>
<accession>A0ABQ2B2I9</accession>
<dbReference type="Proteomes" id="UP000632535">
    <property type="component" value="Unassembled WGS sequence"/>
</dbReference>
<evidence type="ECO:0000313" key="1">
    <source>
        <dbReference type="EMBL" id="GGI04274.1"/>
    </source>
</evidence>
<dbReference type="RefSeq" id="WP_188521633.1">
    <property type="nucleotide sequence ID" value="NZ_BMDG01000001.1"/>
</dbReference>
<sequence length="162" mass="16703">MTTQADQAVAEVDGPSTRPGDLVALVGLGDDAVEVVRDMAARLGVLPGCAGLAGGDGLLRLDSRRDAVEARAMAVRAGTSAVLAVGTGPDGEVATAILPRLEPDEVWVVVDASRKPDDTQTWVGVVHRTAVVRAMAVVGRELTASPRTVDALRLPDGWTTDG</sequence>
<keyword evidence="2" id="KW-1185">Reference proteome</keyword>
<gene>
    <name evidence="1" type="ORF">GCM10007368_00340</name>
</gene>
<dbReference type="EMBL" id="BMDG01000001">
    <property type="protein sequence ID" value="GGI04274.1"/>
    <property type="molecule type" value="Genomic_DNA"/>
</dbReference>